<keyword evidence="2" id="KW-1185">Reference proteome</keyword>
<comment type="caution">
    <text evidence="1">The sequence shown here is derived from an EMBL/GenBank/DDBJ whole genome shotgun (WGS) entry which is preliminary data.</text>
</comment>
<evidence type="ECO:0000313" key="2">
    <source>
        <dbReference type="Proteomes" id="UP001057279"/>
    </source>
</evidence>
<accession>A0ACB9VE04</accession>
<organism evidence="1 2">
    <name type="scientific">Ovis ammon polii x Ovis aries</name>
    <dbReference type="NCBI Taxonomy" id="2918886"/>
    <lineage>
        <taxon>Eukaryota</taxon>
        <taxon>Metazoa</taxon>
        <taxon>Chordata</taxon>
        <taxon>Craniata</taxon>
        <taxon>Vertebrata</taxon>
        <taxon>Euteleostomi</taxon>
        <taxon>Mammalia</taxon>
        <taxon>Eutheria</taxon>
        <taxon>Laurasiatheria</taxon>
        <taxon>Artiodactyla</taxon>
        <taxon>Ruminantia</taxon>
        <taxon>Pecora</taxon>
        <taxon>Bovidae</taxon>
        <taxon>Caprinae</taxon>
        <taxon>Ovis</taxon>
    </lineage>
</organism>
<evidence type="ECO:0000313" key="1">
    <source>
        <dbReference type="EMBL" id="KAI4587969.1"/>
    </source>
</evidence>
<gene>
    <name evidence="1" type="ORF">MJG53_002377</name>
</gene>
<proteinExistence type="predicted"/>
<name>A0ACB9VE04_9CETA</name>
<dbReference type="Proteomes" id="UP001057279">
    <property type="component" value="Linkage Group LG02"/>
</dbReference>
<reference evidence="1" key="1">
    <citation type="submission" date="2022-03" db="EMBL/GenBank/DDBJ databases">
        <title>Genomic analyses of argali, domestic sheep and their hybrids provide insights into chromosomal evolution, heterosis and genetic basis of agronomic traits.</title>
        <authorList>
            <person name="Li M."/>
        </authorList>
    </citation>
    <scope>NUCLEOTIDE SEQUENCE</scope>
    <source>
        <strain evidence="1">F1 hybrid</strain>
    </source>
</reference>
<protein>
    <submittedName>
        <fullName evidence="1">Uncharacterized protein</fullName>
    </submittedName>
</protein>
<dbReference type="EMBL" id="CM043027">
    <property type="protein sequence ID" value="KAI4587969.1"/>
    <property type="molecule type" value="Genomic_DNA"/>
</dbReference>
<sequence>MSAPAAPAVCQSAHSQACFSSSSEALSTSSKFPNQGGDSRAEVSEWYQHPVQVPAQADPAASRSLQAVLSLGLPALSHETQQTLSKNQTRDTGGLTVPPGDLLASFTEALSPKSGHSLPEVGPTGRADICTSNKEPADGTAAWAGDASDATSVSPKALQEPQSHKMPEPCEEQHSVTDTFVVGTLLPVFSRTPTADAGGMPLVFPKDFLSFLWAHPTPLLNLLRPQCHQMVIDQTLRSLKARRSLVFISPVFLGPSIIPSPPHPWQLSP</sequence>